<dbReference type="Proteomes" id="UP000507222">
    <property type="component" value="Unassembled WGS sequence"/>
</dbReference>
<sequence length="316" mass="34737">MWDFVQVTVVVTLVLEIRFGILRASAGWICSVDYGVNSSPPSSRSKSNFWVGNLLDFCVIMTEHSRFSGSPRAFHSPPSWQARSCVNTWRPGLCPWALGARPWQGKKWVSFSLLQQSMPFGMFGLPSLSVELGHMTLFLDQREWPSWLGAGLSLLGAEPEIGLSHCSSPSRPSGRIFCTQAFGKDLGVGWDMAVGIFVGARSLAVWQGPLKGKFVRESGPGAMQSARLGSSLAFKGFGKDGGLSLYNPCVRQGKLRETPISFGLLILESMVRQGCQFLVREQSVCWGPWRQKLGLPRVELGSELILGRERLELGLA</sequence>
<dbReference type="AlphaFoldDB" id="A0A6J5UPY1"/>
<organism evidence="1 2">
    <name type="scientific">Prunus armeniaca</name>
    <name type="common">Apricot</name>
    <name type="synonym">Armeniaca vulgaris</name>
    <dbReference type="NCBI Taxonomy" id="36596"/>
    <lineage>
        <taxon>Eukaryota</taxon>
        <taxon>Viridiplantae</taxon>
        <taxon>Streptophyta</taxon>
        <taxon>Embryophyta</taxon>
        <taxon>Tracheophyta</taxon>
        <taxon>Spermatophyta</taxon>
        <taxon>Magnoliopsida</taxon>
        <taxon>eudicotyledons</taxon>
        <taxon>Gunneridae</taxon>
        <taxon>Pentapetalae</taxon>
        <taxon>rosids</taxon>
        <taxon>fabids</taxon>
        <taxon>Rosales</taxon>
        <taxon>Rosaceae</taxon>
        <taxon>Amygdaloideae</taxon>
        <taxon>Amygdaleae</taxon>
        <taxon>Prunus</taxon>
    </lineage>
</organism>
<accession>A0A6J5UPY1</accession>
<evidence type="ECO:0000313" key="1">
    <source>
        <dbReference type="EMBL" id="CAB4277933.1"/>
    </source>
</evidence>
<name>A0A6J5UPY1_PRUAR</name>
<evidence type="ECO:0000313" key="2">
    <source>
        <dbReference type="Proteomes" id="UP000507222"/>
    </source>
</evidence>
<protein>
    <submittedName>
        <fullName evidence="1">Uncharacterized protein</fullName>
    </submittedName>
</protein>
<reference evidence="1 2" key="1">
    <citation type="submission" date="2020-05" db="EMBL/GenBank/DDBJ databases">
        <authorList>
            <person name="Campoy J."/>
            <person name="Schneeberger K."/>
            <person name="Spophaly S."/>
        </authorList>
    </citation>
    <scope>NUCLEOTIDE SEQUENCE [LARGE SCALE GENOMIC DNA]</scope>
    <source>
        <strain evidence="1">PruArmRojPasFocal</strain>
    </source>
</reference>
<gene>
    <name evidence="1" type="ORF">CURHAP_LOCUS28060</name>
</gene>
<dbReference type="EMBL" id="CAEKDK010000004">
    <property type="protein sequence ID" value="CAB4277933.1"/>
    <property type="molecule type" value="Genomic_DNA"/>
</dbReference>
<proteinExistence type="predicted"/>